<evidence type="ECO:0000256" key="9">
    <source>
        <dbReference type="ARBA" id="ARBA00081134"/>
    </source>
</evidence>
<dbReference type="EMBL" id="AFYH01137710">
    <property type="status" value="NOT_ANNOTATED_CDS"/>
    <property type="molecule type" value="Genomic_DNA"/>
</dbReference>
<keyword evidence="6" id="KW-0325">Glycoprotein</keyword>
<sequence>MDPYDTWLMFREQSNKGVNKRERGKHHGNKSKHGPPGPTGPPGPQGPAGPPGALITQEELLQEFKRMLKESYKSKSLGEDNPCRCEPKYALERRRLGRCPHCKEKEERVVLDFIAGQPQETGMYPRLGATFHCKLRDNLPIERRKMVQLHNFQIPENEEQFQRGSGFNVSSGQYTVPVSGFYSLTASLHVEHWENPRRGYHRARDHVRALICIGSLCQHNMSLETVKGLESSSEYFTVLVTGTLFLQMGQYVSVFVDNVTGSTLVIRSGSDFTGVLLGI</sequence>
<dbReference type="PROSITE" id="PS50871">
    <property type="entry name" value="C1Q"/>
    <property type="match status" value="1"/>
</dbReference>
<dbReference type="InterPro" id="IPR052136">
    <property type="entry name" value="Adipolin/Erythroferrone-rel"/>
</dbReference>
<organism evidence="13 14">
    <name type="scientific">Latimeria chalumnae</name>
    <name type="common">Coelacanth</name>
    <dbReference type="NCBI Taxonomy" id="7897"/>
    <lineage>
        <taxon>Eukaryota</taxon>
        <taxon>Metazoa</taxon>
        <taxon>Chordata</taxon>
        <taxon>Craniata</taxon>
        <taxon>Vertebrata</taxon>
        <taxon>Euteleostomi</taxon>
        <taxon>Coelacanthiformes</taxon>
        <taxon>Coelacanthidae</taxon>
        <taxon>Latimeria</taxon>
    </lineage>
</organism>
<feature type="compositionally biased region" description="Basic residues" evidence="11">
    <location>
        <begin position="22"/>
        <end position="33"/>
    </location>
</feature>
<evidence type="ECO:0000256" key="3">
    <source>
        <dbReference type="ARBA" id="ARBA00022702"/>
    </source>
</evidence>
<evidence type="ECO:0000259" key="12">
    <source>
        <dbReference type="PROSITE" id="PS50871"/>
    </source>
</evidence>
<keyword evidence="3" id="KW-0372">Hormone</keyword>
<evidence type="ECO:0000256" key="6">
    <source>
        <dbReference type="ARBA" id="ARBA00023180"/>
    </source>
</evidence>
<evidence type="ECO:0000313" key="13">
    <source>
        <dbReference type="Ensembl" id="ENSLACP00000013557.1"/>
    </source>
</evidence>
<dbReference type="Gene3D" id="2.60.120.40">
    <property type="match status" value="1"/>
</dbReference>
<reference evidence="13" key="3">
    <citation type="submission" date="2025-09" db="UniProtKB">
        <authorList>
            <consortium name="Ensembl"/>
        </authorList>
    </citation>
    <scope>IDENTIFICATION</scope>
</reference>
<dbReference type="STRING" id="7897.ENSLACP00000013557"/>
<dbReference type="EMBL" id="AFYH01137712">
    <property type="status" value="NOT_ANNOTATED_CDS"/>
    <property type="molecule type" value="Genomic_DNA"/>
</dbReference>
<dbReference type="PANTHER" id="PTHR24019">
    <property type="entry name" value="ADIPOLIN"/>
    <property type="match status" value="1"/>
</dbReference>
<evidence type="ECO:0000256" key="4">
    <source>
        <dbReference type="ARBA" id="ARBA00022729"/>
    </source>
</evidence>
<keyword evidence="14" id="KW-1185">Reference proteome</keyword>
<dbReference type="InterPro" id="IPR001073">
    <property type="entry name" value="C1q_dom"/>
</dbReference>
<dbReference type="SUPFAM" id="SSF49842">
    <property type="entry name" value="TNF-like"/>
    <property type="match status" value="1"/>
</dbReference>
<dbReference type="OMA" id="IEHREHQ"/>
<evidence type="ECO:0000256" key="11">
    <source>
        <dbReference type="SAM" id="MobiDB-lite"/>
    </source>
</evidence>
<feature type="compositionally biased region" description="Pro residues" evidence="11">
    <location>
        <begin position="35"/>
        <end position="50"/>
    </location>
</feature>
<gene>
    <name evidence="13" type="primary">ERFE</name>
</gene>
<keyword evidence="2" id="KW-0964">Secreted</keyword>
<dbReference type="EMBL" id="AFYH01137711">
    <property type="status" value="NOT_ANNOTATED_CDS"/>
    <property type="molecule type" value="Genomic_DNA"/>
</dbReference>
<dbReference type="GO" id="GO:0005179">
    <property type="term" value="F:hormone activity"/>
    <property type="evidence" value="ECO:0007669"/>
    <property type="project" value="UniProtKB-KW"/>
</dbReference>
<dbReference type="Ensembl" id="ENSLACT00000013653.1">
    <property type="protein sequence ID" value="ENSLACP00000013557.1"/>
    <property type="gene ID" value="ENSLACG00000011937.1"/>
</dbReference>
<reference evidence="14" key="1">
    <citation type="submission" date="2011-08" db="EMBL/GenBank/DDBJ databases">
        <title>The draft genome of Latimeria chalumnae.</title>
        <authorList>
            <person name="Di Palma F."/>
            <person name="Alfoldi J."/>
            <person name="Johnson J."/>
            <person name="Berlin A."/>
            <person name="Gnerre S."/>
            <person name="Jaffe D."/>
            <person name="MacCallum I."/>
            <person name="Young S."/>
            <person name="Walker B.J."/>
            <person name="Lander E."/>
            <person name="Lindblad-Toh K."/>
        </authorList>
    </citation>
    <scope>NUCLEOTIDE SEQUENCE [LARGE SCALE GENOMIC DNA]</scope>
    <source>
        <strain evidence="14">Wild caught</strain>
    </source>
</reference>
<keyword evidence="5" id="KW-1015">Disulfide bond</keyword>
<evidence type="ECO:0000256" key="1">
    <source>
        <dbReference type="ARBA" id="ARBA00004613"/>
    </source>
</evidence>
<dbReference type="InParanoid" id="H3AV86"/>
<dbReference type="eggNOG" id="ENOG502RNS4">
    <property type="taxonomic scope" value="Eukaryota"/>
</dbReference>
<feature type="domain" description="C1q" evidence="12">
    <location>
        <begin position="124"/>
        <end position="279"/>
    </location>
</feature>
<dbReference type="AlphaFoldDB" id="H3AV86"/>
<evidence type="ECO:0000313" key="14">
    <source>
        <dbReference type="Proteomes" id="UP000008672"/>
    </source>
</evidence>
<comment type="similarity">
    <text evidence="7">Belongs to the adipolin/erythroferrone family.</text>
</comment>
<evidence type="ECO:0000256" key="2">
    <source>
        <dbReference type="ARBA" id="ARBA00022525"/>
    </source>
</evidence>
<protein>
    <recommendedName>
        <fullName evidence="8">Adipolin</fullName>
    </recommendedName>
    <alternativeName>
        <fullName evidence="9">Adipose-derived insulin-sensitizing factor</fullName>
    </alternativeName>
    <alternativeName>
        <fullName evidence="10">Complement C1q tumor necrosis factor-related protein 12</fullName>
    </alternativeName>
</protein>
<evidence type="ECO:0000256" key="5">
    <source>
        <dbReference type="ARBA" id="ARBA00023157"/>
    </source>
</evidence>
<dbReference type="FunCoup" id="H3AV86">
    <property type="interactions" value="203"/>
</dbReference>
<name>H3AV86_LATCH</name>
<keyword evidence="4" id="KW-0732">Signal</keyword>
<proteinExistence type="inferred from homology"/>
<dbReference type="GeneTree" id="ENSGT00940000162100"/>
<dbReference type="Proteomes" id="UP000008672">
    <property type="component" value="Unassembled WGS sequence"/>
</dbReference>
<evidence type="ECO:0000256" key="10">
    <source>
        <dbReference type="ARBA" id="ARBA00082819"/>
    </source>
</evidence>
<dbReference type="PANTHER" id="PTHR24019:SF5">
    <property type="entry name" value="ADIPOLIN"/>
    <property type="match status" value="1"/>
</dbReference>
<dbReference type="GO" id="GO:0005615">
    <property type="term" value="C:extracellular space"/>
    <property type="evidence" value="ECO:0007669"/>
    <property type="project" value="TreeGrafter"/>
</dbReference>
<accession>H3AV86</accession>
<dbReference type="FunFam" id="2.60.120.40:FF:000012">
    <property type="entry name" value="Adipolin isoform X1"/>
    <property type="match status" value="1"/>
</dbReference>
<feature type="region of interest" description="Disordered" evidence="11">
    <location>
        <begin position="1"/>
        <end position="53"/>
    </location>
</feature>
<reference evidence="13" key="2">
    <citation type="submission" date="2025-08" db="UniProtKB">
        <authorList>
            <consortium name="Ensembl"/>
        </authorList>
    </citation>
    <scope>IDENTIFICATION</scope>
</reference>
<dbReference type="InterPro" id="IPR008983">
    <property type="entry name" value="Tumour_necrosis_fac-like_dom"/>
</dbReference>
<comment type="subcellular location">
    <subcellularLocation>
        <location evidence="1">Secreted</location>
    </subcellularLocation>
</comment>
<evidence type="ECO:0000256" key="8">
    <source>
        <dbReference type="ARBA" id="ARBA00070752"/>
    </source>
</evidence>
<dbReference type="Gene3D" id="1.20.5.320">
    <property type="entry name" value="6-Phosphogluconate Dehydrogenase, domain 3"/>
    <property type="match status" value="1"/>
</dbReference>
<evidence type="ECO:0000256" key="7">
    <source>
        <dbReference type="ARBA" id="ARBA00038198"/>
    </source>
</evidence>